<dbReference type="Gramene" id="MELO3C025287.2.1">
    <property type="protein sequence ID" value="MELO3C025287.2.1"/>
    <property type="gene ID" value="MELO3C025287.2"/>
</dbReference>
<dbReference type="EnsemblPlants" id="MELO3C025287.2.1">
    <property type="protein sequence ID" value="MELO3C025287.2.1"/>
    <property type="gene ID" value="MELO3C025287.2"/>
</dbReference>
<sequence length="67" mass="6947">MASISSELFQSNLKNSHGDCGRSGKNYLDPPPPPPLPLPLPLPLPQPHIDIGGGGSIVADYDFAPAA</sequence>
<organism evidence="2">
    <name type="scientific">Cucumis melo</name>
    <name type="common">Muskmelon</name>
    <dbReference type="NCBI Taxonomy" id="3656"/>
    <lineage>
        <taxon>Eukaryota</taxon>
        <taxon>Viridiplantae</taxon>
        <taxon>Streptophyta</taxon>
        <taxon>Embryophyta</taxon>
        <taxon>Tracheophyta</taxon>
        <taxon>Spermatophyta</taxon>
        <taxon>Magnoliopsida</taxon>
        <taxon>eudicotyledons</taxon>
        <taxon>Gunneridae</taxon>
        <taxon>Pentapetalae</taxon>
        <taxon>rosids</taxon>
        <taxon>fabids</taxon>
        <taxon>Cucurbitales</taxon>
        <taxon>Cucurbitaceae</taxon>
        <taxon>Benincaseae</taxon>
        <taxon>Cucumis</taxon>
    </lineage>
</organism>
<accession>A0A9I9DYQ4</accession>
<reference evidence="2" key="1">
    <citation type="submission" date="2023-03" db="UniProtKB">
        <authorList>
            <consortium name="EnsemblPlants"/>
        </authorList>
    </citation>
    <scope>IDENTIFICATION</scope>
</reference>
<feature type="compositionally biased region" description="Polar residues" evidence="1">
    <location>
        <begin position="1"/>
        <end position="15"/>
    </location>
</feature>
<feature type="compositionally biased region" description="Pro residues" evidence="1">
    <location>
        <begin position="29"/>
        <end position="46"/>
    </location>
</feature>
<name>A0A9I9DYQ4_CUCME</name>
<protein>
    <submittedName>
        <fullName evidence="2">Uncharacterized protein</fullName>
    </submittedName>
</protein>
<feature type="region of interest" description="Disordered" evidence="1">
    <location>
        <begin position="1"/>
        <end position="51"/>
    </location>
</feature>
<proteinExistence type="predicted"/>
<evidence type="ECO:0000256" key="1">
    <source>
        <dbReference type="SAM" id="MobiDB-lite"/>
    </source>
</evidence>
<dbReference type="AlphaFoldDB" id="A0A9I9DYQ4"/>
<evidence type="ECO:0000313" key="2">
    <source>
        <dbReference type="EnsemblPlants" id="MELO3C025287.2.1"/>
    </source>
</evidence>